<dbReference type="AlphaFoldDB" id="A0A4Y2BCF3"/>
<evidence type="ECO:0000313" key="2">
    <source>
        <dbReference type="Proteomes" id="UP000499080"/>
    </source>
</evidence>
<feature type="non-terminal residue" evidence="1">
    <location>
        <position position="1"/>
    </location>
</feature>
<dbReference type="Proteomes" id="UP000499080">
    <property type="component" value="Unassembled WGS sequence"/>
</dbReference>
<reference evidence="1 2" key="1">
    <citation type="journal article" date="2019" name="Sci. Rep.">
        <title>Orb-weaving spider Araneus ventricosus genome elucidates the spidroin gene catalogue.</title>
        <authorList>
            <person name="Kono N."/>
            <person name="Nakamura H."/>
            <person name="Ohtoshi R."/>
            <person name="Moran D.A.P."/>
            <person name="Shinohara A."/>
            <person name="Yoshida Y."/>
            <person name="Fujiwara M."/>
            <person name="Mori M."/>
            <person name="Tomita M."/>
            <person name="Arakawa K."/>
        </authorList>
    </citation>
    <scope>NUCLEOTIDE SEQUENCE [LARGE SCALE GENOMIC DNA]</scope>
</reference>
<sequence>SIKFPDFSPDIPDFRFCFFSGHPDLSSSAPLSRQASIKPFSFYKIPLAKKKGSIGNVWMIANGYRQVVNKASDSSREWGTLSILLFDSYACGSLRC</sequence>
<protein>
    <submittedName>
        <fullName evidence="1">Uncharacterized protein</fullName>
    </submittedName>
</protein>
<gene>
    <name evidence="1" type="ORF">AVEN_104070_1</name>
</gene>
<accession>A0A4Y2BCF3</accession>
<proteinExistence type="predicted"/>
<name>A0A4Y2BCF3_ARAVE</name>
<keyword evidence="2" id="KW-1185">Reference proteome</keyword>
<organism evidence="1 2">
    <name type="scientific">Araneus ventricosus</name>
    <name type="common">Orbweaver spider</name>
    <name type="synonym">Epeira ventricosa</name>
    <dbReference type="NCBI Taxonomy" id="182803"/>
    <lineage>
        <taxon>Eukaryota</taxon>
        <taxon>Metazoa</taxon>
        <taxon>Ecdysozoa</taxon>
        <taxon>Arthropoda</taxon>
        <taxon>Chelicerata</taxon>
        <taxon>Arachnida</taxon>
        <taxon>Araneae</taxon>
        <taxon>Araneomorphae</taxon>
        <taxon>Entelegynae</taxon>
        <taxon>Araneoidea</taxon>
        <taxon>Araneidae</taxon>
        <taxon>Araneus</taxon>
    </lineage>
</organism>
<comment type="caution">
    <text evidence="1">The sequence shown here is derived from an EMBL/GenBank/DDBJ whole genome shotgun (WGS) entry which is preliminary data.</text>
</comment>
<dbReference type="EMBL" id="BGPR01159363">
    <property type="protein sequence ID" value="GBL89880.1"/>
    <property type="molecule type" value="Genomic_DNA"/>
</dbReference>
<evidence type="ECO:0000313" key="1">
    <source>
        <dbReference type="EMBL" id="GBL89880.1"/>
    </source>
</evidence>